<feature type="chain" id="PRO_5007129386" evidence="1">
    <location>
        <begin position="24"/>
        <end position="90"/>
    </location>
</feature>
<dbReference type="EMBL" id="LPHB01000044">
    <property type="protein sequence ID" value="KWA62599.1"/>
    <property type="molecule type" value="Genomic_DNA"/>
</dbReference>
<comment type="caution">
    <text evidence="2">The sequence shown here is derived from an EMBL/GenBank/DDBJ whole genome shotgun (WGS) entry which is preliminary data.</text>
</comment>
<accession>A0A107ZV06</accession>
<evidence type="ECO:0000313" key="2">
    <source>
        <dbReference type="EMBL" id="KWA62599.1"/>
    </source>
</evidence>
<dbReference type="AlphaFoldDB" id="A0A107ZV06"/>
<dbReference type="EMBL" id="QTPM01000054">
    <property type="protein sequence ID" value="RQY84620.1"/>
    <property type="molecule type" value="Genomic_DNA"/>
</dbReference>
<dbReference type="RefSeq" id="WP_059565584.1">
    <property type="nucleotide sequence ID" value="NZ_LOVT01000084.1"/>
</dbReference>
<evidence type="ECO:0000256" key="1">
    <source>
        <dbReference type="SAM" id="SignalP"/>
    </source>
</evidence>
<feature type="signal peptide" evidence="1">
    <location>
        <begin position="1"/>
        <end position="23"/>
    </location>
</feature>
<reference evidence="2 4" key="1">
    <citation type="submission" date="2015-11" db="EMBL/GenBank/DDBJ databases">
        <title>Expanding the genomic diversity of Burkholderia species for the development of highly accurate diagnostics.</title>
        <authorList>
            <person name="Sahl J."/>
            <person name="Keim P."/>
            <person name="Wagner D."/>
        </authorList>
    </citation>
    <scope>NUCLEOTIDE SEQUENCE [LARGE SCALE GENOMIC DNA]</scope>
    <source>
        <strain evidence="2 4">MSMB1960WGS</strain>
    </source>
</reference>
<keyword evidence="5" id="KW-1185">Reference proteome</keyword>
<evidence type="ECO:0000313" key="4">
    <source>
        <dbReference type="Proteomes" id="UP000068603"/>
    </source>
</evidence>
<dbReference type="STRING" id="1503054.WT74_10335"/>
<dbReference type="Proteomes" id="UP000281098">
    <property type="component" value="Unassembled WGS sequence"/>
</dbReference>
<sequence>MKTMYKAALGAVCMLGAVGTALAQEGSAPASSMTPSDAAIGATAVGGMPAAGAQSGGPAGLTRAQVRQELWRAQKSGEFERLNRFYGGGN</sequence>
<name>A0A107ZV06_9BURK</name>
<dbReference type="Proteomes" id="UP000068603">
    <property type="component" value="Unassembled WGS sequence"/>
</dbReference>
<reference evidence="3 5" key="2">
    <citation type="submission" date="2018-08" db="EMBL/GenBank/DDBJ databases">
        <title>Comparative analysis of Burkholderia isolates from Puerto Rico.</title>
        <authorList>
            <person name="Hall C."/>
            <person name="Sahl J."/>
            <person name="Wagner D."/>
        </authorList>
    </citation>
    <scope>NUCLEOTIDE SEQUENCE [LARGE SCALE GENOMIC DNA]</scope>
    <source>
        <strain evidence="3 5">Bp8966</strain>
    </source>
</reference>
<proteinExistence type="predicted"/>
<organism evidence="2">
    <name type="scientific">Burkholderia stagnalis</name>
    <dbReference type="NCBI Taxonomy" id="1503054"/>
    <lineage>
        <taxon>Bacteria</taxon>
        <taxon>Pseudomonadati</taxon>
        <taxon>Pseudomonadota</taxon>
        <taxon>Betaproteobacteria</taxon>
        <taxon>Burkholderiales</taxon>
        <taxon>Burkholderiaceae</taxon>
        <taxon>Burkholderia</taxon>
        <taxon>Burkholderia cepacia complex</taxon>
    </lineage>
</organism>
<gene>
    <name evidence="3" type="ORF">DF017_29940</name>
    <name evidence="2" type="ORF">WT44_00500</name>
</gene>
<keyword evidence="1" id="KW-0732">Signal</keyword>
<evidence type="ECO:0000313" key="3">
    <source>
        <dbReference type="EMBL" id="RQY84620.1"/>
    </source>
</evidence>
<protein>
    <submittedName>
        <fullName evidence="3">DUF4148 domain-containing protein</fullName>
    </submittedName>
</protein>
<evidence type="ECO:0000313" key="5">
    <source>
        <dbReference type="Proteomes" id="UP000281098"/>
    </source>
</evidence>